<evidence type="ECO:0000256" key="4">
    <source>
        <dbReference type="ARBA" id="ARBA00025806"/>
    </source>
</evidence>
<dbReference type="PANTHER" id="PTHR12972:SF0">
    <property type="entry name" value="PROTEIN DOWNSTREAM NEIGHBOR OF SON"/>
    <property type="match status" value="1"/>
</dbReference>
<comment type="caution">
    <text evidence="6">The sequence shown here is derived from an EMBL/GenBank/DDBJ whole genome shotgun (WGS) entry which is preliminary data.</text>
</comment>
<sequence>MQTAFKRRSILDSQLSLSSFTGCEQRSLGNGDFPNDANIPTINKSPSLPSRLIGILTEAENMSDDGAKCLARFKSSAPHEKSFSKDQQVDCSSQSENLISSSTMTERIENMCSTSEEKLLAKKHHPTDWSLKSKMRVVVETKEESFKRVPGIDAKNVFNFVHHTLENGSDWKELDIFQKLRRCCLHYSYPQYPWLRKFPRMSGDFRSRSMSFLSNNDEVLKDIQSDWSSVFTSLYQQLRGGICPYFYVCTHQFTVLFRCQRFSPKEASLSALLSPSTRGFRELLSKEDIAFRLPNIDMHKVSTEDDKPKEDNESPSCVQARSQSTENNQNDITDKTVPIDEDCSEDEEDDINDHHGASKWLEGMGLNKKDFPSLEPLKVKLQRDGYREIDNRPQSMVYVEGGDVHAFFNFLLNYPSCIASSGPQHGLPPTLLSPVPFVGGSLVQNAVKHSQLRDVPVKVTGSKHLSYSHVFEISGPIIPHHTLNIAAVLQDYHSLQQGSSVVTYNTHLPSAALNTQAVNQPEKDLLAMNVHKLFVDFELANPGLLSSLKKSMGSRPLLASGAFLKELKISQQGYLWS</sequence>
<reference evidence="6" key="1">
    <citation type="journal article" date="2023" name="G3 (Bethesda)">
        <title>A reference genome for the long-term kleptoplast-retaining sea slug Elysia crispata morphotype clarki.</title>
        <authorList>
            <person name="Eastman K.E."/>
            <person name="Pendleton A.L."/>
            <person name="Shaikh M.A."/>
            <person name="Suttiyut T."/>
            <person name="Ogas R."/>
            <person name="Tomko P."/>
            <person name="Gavelis G."/>
            <person name="Widhalm J.R."/>
            <person name="Wisecaver J.H."/>
        </authorList>
    </citation>
    <scope>NUCLEOTIDE SEQUENCE</scope>
    <source>
        <strain evidence="6">ECLA1</strain>
    </source>
</reference>
<dbReference type="PANTHER" id="PTHR12972">
    <property type="entry name" value="DOWNSTREAM NEIGHBOR OF SON"/>
    <property type="match status" value="1"/>
</dbReference>
<keyword evidence="3" id="KW-0539">Nucleus</keyword>
<keyword evidence="7" id="KW-1185">Reference proteome</keyword>
<organism evidence="6 7">
    <name type="scientific">Elysia crispata</name>
    <name type="common">lettuce slug</name>
    <dbReference type="NCBI Taxonomy" id="231223"/>
    <lineage>
        <taxon>Eukaryota</taxon>
        <taxon>Metazoa</taxon>
        <taxon>Spiralia</taxon>
        <taxon>Lophotrochozoa</taxon>
        <taxon>Mollusca</taxon>
        <taxon>Gastropoda</taxon>
        <taxon>Heterobranchia</taxon>
        <taxon>Euthyneura</taxon>
        <taxon>Panpulmonata</taxon>
        <taxon>Sacoglossa</taxon>
        <taxon>Placobranchoidea</taxon>
        <taxon>Plakobranchidae</taxon>
        <taxon>Elysia</taxon>
    </lineage>
</organism>
<protein>
    <submittedName>
        <fullName evidence="6">Uncharacterized protein</fullName>
    </submittedName>
</protein>
<dbReference type="PRINTS" id="PR02064">
    <property type="entry name" value="DONSON"/>
</dbReference>
<accession>A0AAE1DGJ0</accession>
<feature type="compositionally biased region" description="Basic and acidic residues" evidence="5">
    <location>
        <begin position="300"/>
        <end position="312"/>
    </location>
</feature>
<feature type="region of interest" description="Disordered" evidence="5">
    <location>
        <begin position="300"/>
        <end position="337"/>
    </location>
</feature>
<feature type="compositionally biased region" description="Polar residues" evidence="5">
    <location>
        <begin position="314"/>
        <end position="331"/>
    </location>
</feature>
<evidence type="ECO:0000313" key="7">
    <source>
        <dbReference type="Proteomes" id="UP001283361"/>
    </source>
</evidence>
<dbReference type="InterPro" id="IPR024861">
    <property type="entry name" value="Donson"/>
</dbReference>
<dbReference type="Proteomes" id="UP001283361">
    <property type="component" value="Unassembled WGS sequence"/>
</dbReference>
<evidence type="ECO:0000256" key="5">
    <source>
        <dbReference type="SAM" id="MobiDB-lite"/>
    </source>
</evidence>
<evidence type="ECO:0000256" key="1">
    <source>
        <dbReference type="ARBA" id="ARBA00004123"/>
    </source>
</evidence>
<dbReference type="PROSITE" id="PS51257">
    <property type="entry name" value="PROKAR_LIPOPROTEIN"/>
    <property type="match status" value="1"/>
</dbReference>
<evidence type="ECO:0000256" key="3">
    <source>
        <dbReference type="ARBA" id="ARBA00023242"/>
    </source>
</evidence>
<dbReference type="GO" id="GO:0033260">
    <property type="term" value="P:nuclear DNA replication"/>
    <property type="evidence" value="ECO:0007669"/>
    <property type="project" value="TreeGrafter"/>
</dbReference>
<dbReference type="EMBL" id="JAWDGP010004033">
    <property type="protein sequence ID" value="KAK3768673.1"/>
    <property type="molecule type" value="Genomic_DNA"/>
</dbReference>
<proteinExistence type="inferred from homology"/>
<evidence type="ECO:0000256" key="2">
    <source>
        <dbReference type="ARBA" id="ARBA00022473"/>
    </source>
</evidence>
<dbReference type="GO" id="GO:0005634">
    <property type="term" value="C:nucleus"/>
    <property type="evidence" value="ECO:0007669"/>
    <property type="project" value="UniProtKB-SubCell"/>
</dbReference>
<comment type="similarity">
    <text evidence="4">Belongs to the DONSON family.</text>
</comment>
<comment type="subcellular location">
    <subcellularLocation>
        <location evidence="1">Nucleus</location>
    </subcellularLocation>
</comment>
<dbReference type="AlphaFoldDB" id="A0AAE1DGJ0"/>
<name>A0AAE1DGJ0_9GAST</name>
<evidence type="ECO:0000313" key="6">
    <source>
        <dbReference type="EMBL" id="KAK3768673.1"/>
    </source>
</evidence>
<keyword evidence="2" id="KW-0217">Developmental protein</keyword>
<gene>
    <name evidence="6" type="ORF">RRG08_065967</name>
</gene>